<dbReference type="Proteomes" id="UP000198968">
    <property type="component" value="Unassembled WGS sequence"/>
</dbReference>
<accession>A0A1I4Z013</accession>
<dbReference type="AlphaFoldDB" id="A0A1I4Z013"/>
<dbReference type="PIRSF" id="PIRSF029288">
    <property type="entry name" value="SciE_ImpE"/>
    <property type="match status" value="1"/>
</dbReference>
<keyword evidence="2" id="KW-1185">Reference proteome</keyword>
<name>A0A1I4Z013_9GAMM</name>
<evidence type="ECO:0000313" key="1">
    <source>
        <dbReference type="EMBL" id="SFN43636.1"/>
    </source>
</evidence>
<sequence length="275" mass="30333">MESLQHRLASATLSETLADVTRQIQANPANADLRAAFVQLLCLSGNWSRAQTQLQSWLALSPQAQPTVTLLQQAIAGELQRDAVLRGEADPVLPGSAWLWCDTLLAALQAETAGDVARGSTLRAEALERAAANPGTATQQDQPTAFSWLMEGDSRFGPVCEVINQGRYYWIPFAAIREMQFQAPVSVTDLVWRHTRVQLVDGSEQVCQIPARYPLRAESDERFLRASVTEWQSLGDDPDQFIGQGQKMWLSDSAEFSLLSLQQVVFDNVESADES</sequence>
<dbReference type="Pfam" id="PF07024">
    <property type="entry name" value="ImpE"/>
    <property type="match status" value="1"/>
</dbReference>
<dbReference type="Gene3D" id="1.25.40.10">
    <property type="entry name" value="Tetratricopeptide repeat domain"/>
    <property type="match status" value="1"/>
</dbReference>
<proteinExistence type="predicted"/>
<protein>
    <submittedName>
        <fullName evidence="1">Type VI secretion system protein ImpE</fullName>
    </submittedName>
</protein>
<evidence type="ECO:0000313" key="2">
    <source>
        <dbReference type="Proteomes" id="UP000198968"/>
    </source>
</evidence>
<dbReference type="SUPFAM" id="SSF144059">
    <property type="entry name" value="ImpE-like"/>
    <property type="match status" value="1"/>
</dbReference>
<dbReference type="RefSeq" id="WP_090962009.1">
    <property type="nucleotide sequence ID" value="NZ_FOVG01000001.1"/>
</dbReference>
<gene>
    <name evidence="1" type="ORF">SAMN05428971_1422</name>
</gene>
<dbReference type="OrthoDB" id="5416084at2"/>
<dbReference type="InterPro" id="IPR011990">
    <property type="entry name" value="TPR-like_helical_dom_sf"/>
</dbReference>
<dbReference type="InterPro" id="IPR009211">
    <property type="entry name" value="TagJ"/>
</dbReference>
<dbReference type="EMBL" id="FOVG01000001">
    <property type="protein sequence ID" value="SFN43636.1"/>
    <property type="molecule type" value="Genomic_DNA"/>
</dbReference>
<organism evidence="1 2">
    <name type="scientific">Candidatus Pantoea varia</name>
    <dbReference type="NCBI Taxonomy" id="1881036"/>
    <lineage>
        <taxon>Bacteria</taxon>
        <taxon>Pseudomonadati</taxon>
        <taxon>Pseudomonadota</taxon>
        <taxon>Gammaproteobacteria</taxon>
        <taxon>Enterobacterales</taxon>
        <taxon>Erwiniaceae</taxon>
        <taxon>Pantoea</taxon>
    </lineage>
</organism>
<reference evidence="2" key="1">
    <citation type="submission" date="2016-10" db="EMBL/GenBank/DDBJ databases">
        <authorList>
            <person name="Varghese N."/>
            <person name="Submissions S."/>
        </authorList>
    </citation>
    <scope>NUCLEOTIDE SEQUENCE [LARGE SCALE GENOMIC DNA]</scope>
    <source>
        <strain evidence="2">OV426</strain>
    </source>
</reference>